<sequence length="1410" mass="155588">MGVLSSRFRVEPAGAPGSRRDRRPSCIRQAFAQADGRRHPGAVHGCGRKGQERPPRHADGHGRRRHRPLFEIPEVRRQPPRLGRPRPLHPVGGPRLDADLQPAAPDGLQGRDAGTAGKLPPVGLQDRRPPGIRPHRRRRDHHRPAGSGPGHLGRFRPGGAASGGALRQGSGRSPHLGRRRRRLPDGRRVARGHRPGRPPEAEQAVRPVGRQRNHHRRQGVAVGRHRPADALQGLRLGGPGLGDQAGQADADRLQDQDRQGRRHHGRQPQDPRRRPGRHRDRGDPSGAELALRAVRAAGRRAESLGQGRQAGRQGPQGLGRPSAEPRPTRRLHPRHGRRPAHRRLRSAGRQAEATGRRQARPGHAPVLGRGAGDGVQRHPGNGRRLGRPDRLEQHLRQEHPDHGRAGLRRPLPELRHPRVRHGCGDERSGVARRGHPLRRHLHGVRGLQPPGDPPGRADGRARDPRHDPRLHRPGRRRPDPPAGRASGRPARHSEPADHAPGGHGRGAGVLAGRPAAQDHADRHVPVAPEDPGRASEGRQRRSESHPVRHRHRGRPGPEGRRDAGGRRRAHPRGVGPLLRPVRAAAQGLSGRRHRPRHRPRRRRGRHQAGLGALHRRGRRLRRHVVLRRLGPGRSPLPRVRHHRRGRGRGRQGAALRLVDGGRRACLRRDNRPHGGRDARCHRPVLRPALRRHEPDARDQRLAAARLCAKPSDLSRPLRPRRRTGSGLSPHLGHRPTGDHCRHDARRDRRGHRLDRHAAYRPRHARHAAGLGRAGQGGGNRAATPRRRGDRGRSLRQRPRHAGGAPQPRHPHDRPSGVERDRHGRGPAHHRAGDRGHRHRRPGGYRGGGAGPRHPHGPRHPADHEPRGHPPSGRRRAGPADQPLRLRRLGRGTGGGRRGRGLPLLRQAGDVVLRQGPVLCRRPRGPADHERGRAESGAGHRGQGHGRLGRPRRVRRRAVREGRRGVVQRSVAAPARHRPGDAGDAGPERVRPARPRHPEPARGRFLTRTRRQRRHLRRHGGAGRGVRGRGRGPVGPDRRPAPGPKKAKGRTQSTRRTVRHGQAQDGADIRRHRHIGGRVPRRHRPASGRKHQRRLDRGRGAVRLRHRLPLLRPLSGREGAGAERAQAHARRAAQRRAGLRPDAPRAGAGGADGLSARRAVDPGRRRSGGGGAGHDRPVHVDPPRRPVAGRHGPHRDGPHPRRHRPGRGADDHGHHPGRIGADCGQGAGREPLGYLHRRGHHSHRRLHGPVHPLSAPRPRGRGVGDRRGAAGPGHHRRGPYRGGSVLGSGLHPVRHDAGAGHDGLWLHRLGHSGVAAASPARLPVHLPEDRRHRRPGCRHIDRAPAHPDARHHPLHRRHRTGLLGRPVPLPVHHHRLRGCVGLPRPDLVRHHAQAAGEREPDPADRLRRHAV</sequence>
<feature type="compositionally biased region" description="Basic residues" evidence="1">
    <location>
        <begin position="1004"/>
        <end position="1029"/>
    </location>
</feature>
<evidence type="ECO:0000313" key="2">
    <source>
        <dbReference type="Proteomes" id="UP000038045"/>
    </source>
</evidence>
<feature type="region of interest" description="Disordered" evidence="1">
    <location>
        <begin position="1"/>
        <end position="609"/>
    </location>
</feature>
<feature type="compositionally biased region" description="Basic residues" evidence="1">
    <location>
        <begin position="1069"/>
        <end position="1108"/>
    </location>
</feature>
<feature type="region of interest" description="Disordered" evidence="1">
    <location>
        <begin position="705"/>
        <end position="1280"/>
    </location>
</feature>
<accession>A0A0N4ZCV8</accession>
<feature type="compositionally biased region" description="Basic residues" evidence="1">
    <location>
        <begin position="638"/>
        <end position="649"/>
    </location>
</feature>
<dbReference type="WBParaSite" id="PTRK_0000536700.1">
    <property type="protein sequence ID" value="PTRK_0000536700.1"/>
    <property type="gene ID" value="PTRK_0000536700"/>
</dbReference>
<feature type="compositionally biased region" description="Basic and acidic residues" evidence="1">
    <location>
        <begin position="249"/>
        <end position="259"/>
    </location>
</feature>
<feature type="compositionally biased region" description="Basic and acidic residues" evidence="1">
    <location>
        <begin position="555"/>
        <end position="565"/>
    </location>
</feature>
<feature type="compositionally biased region" description="Basic residues" evidence="1">
    <location>
        <begin position="747"/>
        <end position="766"/>
    </location>
</feature>
<proteinExistence type="predicted"/>
<feature type="compositionally biased region" description="Basic and acidic residues" evidence="1">
    <location>
        <begin position="386"/>
        <end position="429"/>
    </location>
</feature>
<name>A0A0N4ZCV8_PARTI</name>
<feature type="compositionally biased region" description="Basic and acidic residues" evidence="1">
    <location>
        <begin position="1337"/>
        <end position="1350"/>
    </location>
</feature>
<feature type="compositionally biased region" description="Basic residues" evidence="1">
    <location>
        <begin position="941"/>
        <end position="957"/>
    </location>
</feature>
<feature type="compositionally biased region" description="Basic and acidic residues" evidence="1">
    <location>
        <begin position="49"/>
        <end position="61"/>
    </location>
</feature>
<feature type="region of interest" description="Disordered" evidence="1">
    <location>
        <begin position="1390"/>
        <end position="1410"/>
    </location>
</feature>
<feature type="compositionally biased region" description="Basic residues" evidence="1">
    <location>
        <begin position="1126"/>
        <end position="1137"/>
    </location>
</feature>
<evidence type="ECO:0000256" key="1">
    <source>
        <dbReference type="SAM" id="MobiDB-lite"/>
    </source>
</evidence>
<feature type="compositionally biased region" description="Basic residues" evidence="1">
    <location>
        <begin position="590"/>
        <end position="606"/>
    </location>
</feature>
<feature type="compositionally biased region" description="Basic and acidic residues" evidence="1">
    <location>
        <begin position="812"/>
        <end position="823"/>
    </location>
</feature>
<feature type="compositionally biased region" description="Low complexity" evidence="1">
    <location>
        <begin position="304"/>
        <end position="321"/>
    </location>
</feature>
<feature type="compositionally biased region" description="Basic residues" evidence="1">
    <location>
        <begin position="328"/>
        <end position="346"/>
    </location>
</feature>
<feature type="compositionally biased region" description="Low complexity" evidence="1">
    <location>
        <begin position="705"/>
        <end position="716"/>
    </location>
</feature>
<feature type="compositionally biased region" description="Basic and acidic residues" evidence="1">
    <location>
        <begin position="977"/>
        <end position="1001"/>
    </location>
</feature>
<feature type="compositionally biased region" description="Basic and acidic residues" evidence="1">
    <location>
        <begin position="735"/>
        <end position="746"/>
    </location>
</feature>
<feature type="compositionally biased region" description="Basic and acidic residues" evidence="1">
    <location>
        <begin position="1395"/>
        <end position="1404"/>
    </location>
</feature>
<feature type="region of interest" description="Disordered" evidence="1">
    <location>
        <begin position="1329"/>
        <end position="1368"/>
    </location>
</feature>
<reference evidence="3" key="1">
    <citation type="submission" date="2017-02" db="UniProtKB">
        <authorList>
            <consortium name="WormBaseParasite"/>
        </authorList>
    </citation>
    <scope>IDENTIFICATION</scope>
</reference>
<feature type="compositionally biased region" description="Basic residues" evidence="1">
    <location>
        <begin position="1234"/>
        <end position="1247"/>
    </location>
</feature>
<feature type="compositionally biased region" description="Basic residues" evidence="1">
    <location>
        <begin position="430"/>
        <end position="443"/>
    </location>
</feature>
<evidence type="ECO:0000313" key="3">
    <source>
        <dbReference type="WBParaSite" id="PTRK_0000536700.1"/>
    </source>
</evidence>
<organism evidence="2 3">
    <name type="scientific">Parastrongyloides trichosuri</name>
    <name type="common">Possum-specific nematode worm</name>
    <dbReference type="NCBI Taxonomy" id="131310"/>
    <lineage>
        <taxon>Eukaryota</taxon>
        <taxon>Metazoa</taxon>
        <taxon>Ecdysozoa</taxon>
        <taxon>Nematoda</taxon>
        <taxon>Chromadorea</taxon>
        <taxon>Rhabditida</taxon>
        <taxon>Tylenchina</taxon>
        <taxon>Panagrolaimomorpha</taxon>
        <taxon>Strongyloidoidea</taxon>
        <taxon>Strongyloididae</taxon>
        <taxon>Parastrongyloides</taxon>
    </lineage>
</organism>
<feature type="compositionally biased region" description="Basic and acidic residues" evidence="1">
    <location>
        <begin position="455"/>
        <end position="467"/>
    </location>
</feature>
<dbReference type="Proteomes" id="UP000038045">
    <property type="component" value="Unplaced"/>
</dbReference>
<feature type="compositionally biased region" description="Basic residues" evidence="1">
    <location>
        <begin position="133"/>
        <end position="144"/>
    </location>
</feature>
<feature type="region of interest" description="Disordered" evidence="1">
    <location>
        <begin position="630"/>
        <end position="651"/>
    </location>
</feature>
<feature type="compositionally biased region" description="Basic and acidic residues" evidence="1">
    <location>
        <begin position="924"/>
        <end position="933"/>
    </location>
</feature>
<feature type="compositionally biased region" description="Basic residues" evidence="1">
    <location>
        <begin position="783"/>
        <end position="800"/>
    </location>
</feature>
<feature type="compositionally biased region" description="Basic residues" evidence="1">
    <location>
        <begin position="209"/>
        <end position="218"/>
    </location>
</feature>
<feature type="compositionally biased region" description="Basic and acidic residues" evidence="1">
    <location>
        <begin position="516"/>
        <end position="546"/>
    </location>
</feature>
<feature type="compositionally biased region" description="Basic residues" evidence="1">
    <location>
        <begin position="824"/>
        <end position="842"/>
    </location>
</feature>
<keyword evidence="2" id="KW-1185">Reference proteome</keyword>
<feature type="compositionally biased region" description="Low complexity" evidence="1">
    <location>
        <begin position="286"/>
        <end position="296"/>
    </location>
</feature>
<feature type="compositionally biased region" description="Basic and acidic residues" evidence="1">
    <location>
        <begin position="1172"/>
        <end position="1183"/>
    </location>
</feature>
<protein>
    <submittedName>
        <fullName evidence="3">LigA</fullName>
    </submittedName>
</protein>